<dbReference type="PROSITE" id="PS51159">
    <property type="entry name" value="CBM21"/>
    <property type="match status" value="1"/>
</dbReference>
<comment type="cofactor">
    <cofactor evidence="2">
        <name>Ca(2+)</name>
        <dbReference type="ChEBI" id="CHEBI:29108"/>
    </cofactor>
</comment>
<dbReference type="GO" id="GO:0004556">
    <property type="term" value="F:alpha-amylase activity"/>
    <property type="evidence" value="ECO:0007669"/>
    <property type="project" value="UniProtKB-UniRule"/>
</dbReference>
<dbReference type="Pfam" id="PF03370">
    <property type="entry name" value="CBM_21"/>
    <property type="match status" value="1"/>
</dbReference>
<feature type="region of interest" description="Disordered" evidence="10">
    <location>
        <begin position="643"/>
        <end position="662"/>
    </location>
</feature>
<evidence type="ECO:0000256" key="5">
    <source>
        <dbReference type="ARBA" id="ARBA00022801"/>
    </source>
</evidence>
<protein>
    <recommendedName>
        <fullName evidence="4 9">Alpha-amylase</fullName>
        <ecNumber evidence="4 9">3.2.1.1</ecNumber>
    </recommendedName>
</protein>
<keyword evidence="7 9" id="KW-0326">Glycosidase</keyword>
<name>A0A2T6ZVR9_TUBBO</name>
<evidence type="ECO:0000256" key="8">
    <source>
        <dbReference type="RuleBase" id="RU003615"/>
    </source>
</evidence>
<dbReference type="CDD" id="cd11317">
    <property type="entry name" value="AmyAc_bac_euk_AmyA"/>
    <property type="match status" value="1"/>
</dbReference>
<dbReference type="Pfam" id="PF00128">
    <property type="entry name" value="Alpha-amylase"/>
    <property type="match status" value="1"/>
</dbReference>
<evidence type="ECO:0000256" key="9">
    <source>
        <dbReference type="RuleBase" id="RU361134"/>
    </source>
</evidence>
<evidence type="ECO:0000256" key="10">
    <source>
        <dbReference type="SAM" id="MobiDB-lite"/>
    </source>
</evidence>
<keyword evidence="13" id="KW-1185">Reference proteome</keyword>
<dbReference type="PRINTS" id="PR00110">
    <property type="entry name" value="ALPHAAMYLASE"/>
</dbReference>
<dbReference type="Proteomes" id="UP000244722">
    <property type="component" value="Unassembled WGS sequence"/>
</dbReference>
<dbReference type="STRING" id="42251.A0A2T6ZVR9"/>
<gene>
    <name evidence="12" type="ORF">B9Z19DRAFT_978794</name>
</gene>
<dbReference type="GO" id="GO:0005975">
    <property type="term" value="P:carbohydrate metabolic process"/>
    <property type="evidence" value="ECO:0007669"/>
    <property type="project" value="InterPro"/>
</dbReference>
<comment type="similarity">
    <text evidence="3 8">Belongs to the glycosyl hydrolase 13 family.</text>
</comment>
<accession>A0A2T6ZVR9</accession>
<dbReference type="EC" id="3.2.1.1" evidence="4 9"/>
<reference evidence="12 13" key="1">
    <citation type="submission" date="2017-04" db="EMBL/GenBank/DDBJ databases">
        <title>Draft genome sequence of Tuber borchii Vittad., a whitish edible truffle.</title>
        <authorList>
            <consortium name="DOE Joint Genome Institute"/>
            <person name="Murat C."/>
            <person name="Kuo A."/>
            <person name="Barry K.W."/>
            <person name="Clum A."/>
            <person name="Dockter R.B."/>
            <person name="Fauchery L."/>
            <person name="Iotti M."/>
            <person name="Kohler A."/>
            <person name="Labutti K."/>
            <person name="Lindquist E.A."/>
            <person name="Lipzen A."/>
            <person name="Ohm R.A."/>
            <person name="Wang M."/>
            <person name="Grigoriev I.V."/>
            <person name="Zambonelli A."/>
            <person name="Martin F.M."/>
        </authorList>
    </citation>
    <scope>NUCLEOTIDE SEQUENCE [LARGE SCALE GENOMIC DNA]</scope>
    <source>
        <strain evidence="12 13">Tbo3840</strain>
    </source>
</reference>
<evidence type="ECO:0000313" key="12">
    <source>
        <dbReference type="EMBL" id="PUU79599.1"/>
    </source>
</evidence>
<evidence type="ECO:0000256" key="7">
    <source>
        <dbReference type="ARBA" id="ARBA00023295"/>
    </source>
</evidence>
<feature type="domain" description="CBM21" evidence="11">
    <location>
        <begin position="26"/>
        <end position="127"/>
    </location>
</feature>
<dbReference type="GO" id="GO:0043169">
    <property type="term" value="F:cation binding"/>
    <property type="evidence" value="ECO:0007669"/>
    <property type="project" value="InterPro"/>
</dbReference>
<keyword evidence="5 9" id="KW-0378">Hydrolase</keyword>
<dbReference type="SUPFAM" id="SSF51445">
    <property type="entry name" value="(Trans)glycosidases"/>
    <property type="match status" value="1"/>
</dbReference>
<dbReference type="Gene3D" id="2.60.40.2440">
    <property type="entry name" value="Carbohydrate binding type-21 domain"/>
    <property type="match status" value="1"/>
</dbReference>
<comment type="caution">
    <text evidence="12">The sequence shown here is derived from an EMBL/GenBank/DDBJ whole genome shotgun (WGS) entry which is preliminary data.</text>
</comment>
<dbReference type="AlphaFoldDB" id="A0A2T6ZVR9"/>
<evidence type="ECO:0000259" key="11">
    <source>
        <dbReference type="PROSITE" id="PS51159"/>
    </source>
</evidence>
<dbReference type="InterPro" id="IPR017853">
    <property type="entry name" value="GH"/>
</dbReference>
<comment type="catalytic activity">
    <reaction evidence="1 9">
        <text>Endohydrolysis of (1-&gt;4)-alpha-D-glucosidic linkages in polysaccharides containing three or more (1-&gt;4)-alpha-linked D-glucose units.</text>
        <dbReference type="EC" id="3.2.1.1"/>
    </reaction>
</comment>
<evidence type="ECO:0000256" key="6">
    <source>
        <dbReference type="ARBA" id="ARBA00023277"/>
    </source>
</evidence>
<evidence type="ECO:0000256" key="4">
    <source>
        <dbReference type="ARBA" id="ARBA00012595"/>
    </source>
</evidence>
<dbReference type="InterPro" id="IPR006047">
    <property type="entry name" value="GH13_cat_dom"/>
</dbReference>
<evidence type="ECO:0000256" key="2">
    <source>
        <dbReference type="ARBA" id="ARBA00001913"/>
    </source>
</evidence>
<organism evidence="12 13">
    <name type="scientific">Tuber borchii</name>
    <name type="common">White truffle</name>
    <dbReference type="NCBI Taxonomy" id="42251"/>
    <lineage>
        <taxon>Eukaryota</taxon>
        <taxon>Fungi</taxon>
        <taxon>Dikarya</taxon>
        <taxon>Ascomycota</taxon>
        <taxon>Pezizomycotina</taxon>
        <taxon>Pezizomycetes</taxon>
        <taxon>Pezizales</taxon>
        <taxon>Tuberaceae</taxon>
        <taxon>Tuber</taxon>
    </lineage>
</organism>
<keyword evidence="6 9" id="KW-0119">Carbohydrate metabolism</keyword>
<dbReference type="EMBL" id="NESQ01000087">
    <property type="protein sequence ID" value="PUU79599.1"/>
    <property type="molecule type" value="Genomic_DNA"/>
</dbReference>
<evidence type="ECO:0000313" key="13">
    <source>
        <dbReference type="Proteomes" id="UP000244722"/>
    </source>
</evidence>
<feature type="region of interest" description="Disordered" evidence="10">
    <location>
        <begin position="135"/>
        <end position="160"/>
    </location>
</feature>
<sequence>MWITRVVAEKPFISQLLIFTAFAVATPRKRATQVSLTSWTFTNNILSGSIEAQNLAYQKVVTVIYAVGSTWSDNQRISAVWSAQGTGGYEIWTFSGRAIGATQFYIEYGVSGKFYYDPGNFTNYQLPITTGTETSTAATAPTSVGSGTTTTPTTGTPTTTTNICIGSVEPSALPAIIPSNIPSEPIPTVPSRCGNWNGLDNCISGVYTFPVSAEKRRWQTPPKGGDGYVSTFQDYRDLVGYADIQYSSDRTRAVVVVNAASRTGGSLTYSFNGASQSSNTFQVNSGLAGKLAITVTGSNGNALVLEPLNFIWQNAPLTAAQSTFSDGQKGGIIELFGWPYGDIAKECAFLGKAGWMGVRIWPPTEHVWGSHYYEQDNQFRPWYLIYQPVSYKLHSRMGTRAQLRAMIQTCRTAGVRVYADAVINHMVGQGNDIQNHRGSNCSTYSGHNATGGSPYFTSGNTYLLSPYTGTRPTLEFPSVPYGPTDFHCEKILDSWTDGQIITKGWLMGLTDLNTEKPYVQDRIATYLVDLLSIGFSGFRIDAAKHIGPASLAQIFGRVKTKMGGGMPVDWITWLEVIMGGEKNLLACGGGEWSWYTNLDNQLKAASLSDADIAKVKVWSSDYPKEMPICGNWIIPASRFAIQNDDHDQQNPGSSSRDMGDKGSVLIKDKDAAKHRGFELQLFSRTDADWHIKLILSSYSFMDSGASGFPDGHSDCSLYTGDQAVSRCLGMPKDTAYVADACSYTISPGKYTRVHRDLSIINAMRAWVGLGATNATALGIPRC</sequence>
<dbReference type="Gene3D" id="3.20.20.80">
    <property type="entry name" value="Glycosidases"/>
    <property type="match status" value="1"/>
</dbReference>
<dbReference type="OrthoDB" id="550577at2759"/>
<dbReference type="SMART" id="SM00642">
    <property type="entry name" value="Aamy"/>
    <property type="match status" value="1"/>
</dbReference>
<dbReference type="InterPro" id="IPR005036">
    <property type="entry name" value="CBM21_dom"/>
</dbReference>
<evidence type="ECO:0000256" key="1">
    <source>
        <dbReference type="ARBA" id="ARBA00000548"/>
    </source>
</evidence>
<evidence type="ECO:0000256" key="3">
    <source>
        <dbReference type="ARBA" id="ARBA00008061"/>
    </source>
</evidence>
<dbReference type="InterPro" id="IPR038175">
    <property type="entry name" value="CBM21_dom_sf"/>
</dbReference>
<dbReference type="PANTHER" id="PTHR43447">
    <property type="entry name" value="ALPHA-AMYLASE"/>
    <property type="match status" value="1"/>
</dbReference>
<dbReference type="InterPro" id="IPR006046">
    <property type="entry name" value="Alpha_amylase"/>
</dbReference>
<proteinExistence type="inferred from homology"/>